<evidence type="ECO:0000256" key="2">
    <source>
        <dbReference type="ARBA" id="ARBA00023239"/>
    </source>
</evidence>
<dbReference type="SUPFAM" id="SSF48230">
    <property type="entry name" value="Chondroitin AC/alginate lyase"/>
    <property type="match status" value="1"/>
</dbReference>
<gene>
    <name evidence="4" type="ORF">QJ522_22525</name>
</gene>
<protein>
    <submittedName>
        <fullName evidence="4">Alginate lyase family protein</fullName>
    </submittedName>
</protein>
<dbReference type="Proteomes" id="UP001431776">
    <property type="component" value="Unassembled WGS sequence"/>
</dbReference>
<dbReference type="AlphaFoldDB" id="A0AAW6U1H9"/>
<keyword evidence="1" id="KW-0732">Signal</keyword>
<dbReference type="Pfam" id="PF05426">
    <property type="entry name" value="Alginate_lyase"/>
    <property type="match status" value="1"/>
</dbReference>
<evidence type="ECO:0000259" key="3">
    <source>
        <dbReference type="Pfam" id="PF05426"/>
    </source>
</evidence>
<feature type="domain" description="Alginate lyase" evidence="3">
    <location>
        <begin position="89"/>
        <end position="301"/>
    </location>
</feature>
<dbReference type="RefSeq" id="WP_349247259.1">
    <property type="nucleotide sequence ID" value="NZ_JASCXX010000066.1"/>
</dbReference>
<name>A0AAW6U1H9_9BACT</name>
<dbReference type="InterPro" id="IPR008397">
    <property type="entry name" value="Alginate_lyase_dom"/>
</dbReference>
<accession>A0AAW6U1H9</accession>
<keyword evidence="5" id="KW-1185">Reference proteome</keyword>
<proteinExistence type="predicted"/>
<dbReference type="InterPro" id="IPR008929">
    <property type="entry name" value="Chondroitin_lyas"/>
</dbReference>
<dbReference type="Gene3D" id="1.50.10.100">
    <property type="entry name" value="Chondroitin AC/alginate lyase"/>
    <property type="match status" value="1"/>
</dbReference>
<dbReference type="Gene3D" id="3.20.20.80">
    <property type="entry name" value="Glycosidases"/>
    <property type="match status" value="1"/>
</dbReference>
<dbReference type="GO" id="GO:0042597">
    <property type="term" value="C:periplasmic space"/>
    <property type="evidence" value="ECO:0007669"/>
    <property type="project" value="InterPro"/>
</dbReference>
<reference evidence="4" key="1">
    <citation type="submission" date="2023-05" db="EMBL/GenBank/DDBJ databases">
        <title>Anaerotaeda fermentans gen. nov., sp. nov., a novel anaerobic planctomycete of the new family within the order Sedimentisphaerales isolated from Taman Peninsula, Russia.</title>
        <authorList>
            <person name="Khomyakova M.A."/>
            <person name="Merkel A.Y."/>
            <person name="Slobodkin A.I."/>
        </authorList>
    </citation>
    <scope>NUCLEOTIDE SEQUENCE</scope>
    <source>
        <strain evidence="4">M17dextr</strain>
    </source>
</reference>
<keyword evidence="2 4" id="KW-0456">Lyase</keyword>
<comment type="caution">
    <text evidence="4">The sequence shown here is derived from an EMBL/GenBank/DDBJ whole genome shotgun (WGS) entry which is preliminary data.</text>
</comment>
<sequence length="927" mass="105510">MRIDGVVFRAGRLLVLAGVLAAAVRPAGGRVFLSEQRIGAIRERIAAQVEPTYSAWQHLGQYVQEHEGHRARVPSRWYVPGFYVDADGHRRAKEGLMRDANTAYAFALYFRLGGGPEHAQAAAEIVRAWSTHLEDTSDKDDSTLSFSYHFPAMIFAADLLRGSDVWSNEDERDFHAFLRDKALPLNTMDRANNWGNWGLALTVSVAAYLQDEALLERCEARWKEFIRDQIAEDGHLPHEVRRSGGQRGLWYSHFTLMPQTIAAEVLRVNGVDLFDYVAPNGRSLQMAFTRLAAWCRRPETFPYWDGPVEELRAMDYYSYFELLADRWSDENAQALIDASRPMTASHSAPFLTLTHGAWPPQGAAQRSLGDGGSTRDLMSDTWVATDALGRALPGYDECGPVQANRTVGLFYFLWLGQHGTGGPFDITELLKADPRDPAWGPVGAFHHWGQSELGYYLSDSEYVIRKHASMLADAGIDVLIFDVTNAVTYRDVYLKLCEIYRQLRSEGRMTPQICFLAHSSAARTIETLYRDFYAKGLYRELWFYWKGKPLILGGATDALPAELAAFFTHRDCWAWTHGQDTWQWLDHSEMRYGWHESPDKPEELSVSVAQHPTTNIGRSHRNDVQPPIDEYGRTGLEHLGLYFDEQWRRALKIDPEFVFVTGWNEWVAQRFLAPQGGQTLLGRKLKPGESFFVDAYNQEYNRDIEPMKGGHTDNYYYQMVSYIRRYKGVRKLPVAERDYAIAIDGRFDDWDDVQPEFRDTKGDAEHRDEAGWGKAGRYVNATGRNDFVTLKVAVDGDDVCFYAETAGSLTPHTDDHWMLLFIDADQTAATGWHGYDYLVNLEPASDRTTSVHRFADGAWRKVANADYRYSGNRMEIAMPRTTLGLSPGGVAFDFHWADNIQSLDDILEFALHGDSAPNRRFNYRFQR</sequence>
<dbReference type="EMBL" id="JASCXX010000066">
    <property type="protein sequence ID" value="MDI6451851.1"/>
    <property type="molecule type" value="Genomic_DNA"/>
</dbReference>
<dbReference type="GO" id="GO:0016829">
    <property type="term" value="F:lyase activity"/>
    <property type="evidence" value="ECO:0007669"/>
    <property type="project" value="UniProtKB-KW"/>
</dbReference>
<evidence type="ECO:0000313" key="4">
    <source>
        <dbReference type="EMBL" id="MDI6451851.1"/>
    </source>
</evidence>
<evidence type="ECO:0000256" key="1">
    <source>
        <dbReference type="ARBA" id="ARBA00022729"/>
    </source>
</evidence>
<organism evidence="4 5">
    <name type="scientific">Anaerobaca lacustris</name>
    <dbReference type="NCBI Taxonomy" id="3044600"/>
    <lineage>
        <taxon>Bacteria</taxon>
        <taxon>Pseudomonadati</taxon>
        <taxon>Planctomycetota</taxon>
        <taxon>Phycisphaerae</taxon>
        <taxon>Sedimentisphaerales</taxon>
        <taxon>Anaerobacaceae</taxon>
        <taxon>Anaerobaca</taxon>
    </lineage>
</organism>
<evidence type="ECO:0000313" key="5">
    <source>
        <dbReference type="Proteomes" id="UP001431776"/>
    </source>
</evidence>